<keyword evidence="3" id="KW-1185">Reference proteome</keyword>
<sequence>MPRRIPDNVPEQIVRWDGEGKQAPEIADLAGCSVRTVFNILALHREHDTVANPFARQPGRKRVLDTGNLIYLTSLIDAKPKIYLDELQEQLLQARNVDISIATISRSLRNWEITNKTASSSAIERNEELRATWQAEYGDIPAEYCVWLDEASVDNKTYHRKNAWSKMGSAAVCRATFICGTRYSVLPALTSEGIMALDILEGAVNKERFIQFVNEQVGPRLNPYPGPWSVVILDNCAIHHDNEIRAIIEGECGAKLVYLPPYSPDFNPIEQASHSIKSWLRRNESRATSDDRRIWMIHQATDAITPEMAEGWIKNCGYSDSKPAGVILLHNTPTFLRKLENL</sequence>
<dbReference type="AlphaFoldDB" id="A0A8H5F5N2"/>
<dbReference type="OrthoDB" id="3022198at2759"/>
<dbReference type="InterPro" id="IPR038717">
    <property type="entry name" value="Tc1-like_DDE_dom"/>
</dbReference>
<dbReference type="Proteomes" id="UP000567179">
    <property type="component" value="Unassembled WGS sequence"/>
</dbReference>
<name>A0A8H5F5N2_9AGAR</name>
<evidence type="ECO:0000313" key="3">
    <source>
        <dbReference type="Proteomes" id="UP000567179"/>
    </source>
</evidence>
<dbReference type="Gene3D" id="3.30.420.10">
    <property type="entry name" value="Ribonuclease H-like superfamily/Ribonuclease H"/>
    <property type="match status" value="1"/>
</dbReference>
<dbReference type="PANTHER" id="PTHR46564">
    <property type="entry name" value="TRANSPOSASE"/>
    <property type="match status" value="1"/>
</dbReference>
<proteinExistence type="predicted"/>
<feature type="domain" description="Tc1-like transposase DDE" evidence="1">
    <location>
        <begin position="146"/>
        <end position="288"/>
    </location>
</feature>
<dbReference type="Pfam" id="PF13358">
    <property type="entry name" value="DDE_3"/>
    <property type="match status" value="1"/>
</dbReference>
<evidence type="ECO:0000259" key="1">
    <source>
        <dbReference type="Pfam" id="PF13358"/>
    </source>
</evidence>
<dbReference type="EMBL" id="JAACJJ010000016">
    <property type="protein sequence ID" value="KAF5324148.1"/>
    <property type="molecule type" value="Genomic_DNA"/>
</dbReference>
<dbReference type="GO" id="GO:0003676">
    <property type="term" value="F:nucleic acid binding"/>
    <property type="evidence" value="ECO:0007669"/>
    <property type="project" value="InterPro"/>
</dbReference>
<reference evidence="2 3" key="1">
    <citation type="journal article" date="2020" name="ISME J.">
        <title>Uncovering the hidden diversity of litter-decomposition mechanisms in mushroom-forming fungi.</title>
        <authorList>
            <person name="Floudas D."/>
            <person name="Bentzer J."/>
            <person name="Ahren D."/>
            <person name="Johansson T."/>
            <person name="Persson P."/>
            <person name="Tunlid A."/>
        </authorList>
    </citation>
    <scope>NUCLEOTIDE SEQUENCE [LARGE SCALE GENOMIC DNA]</scope>
    <source>
        <strain evidence="2 3">CBS 101986</strain>
    </source>
</reference>
<evidence type="ECO:0000313" key="2">
    <source>
        <dbReference type="EMBL" id="KAF5324148.1"/>
    </source>
</evidence>
<protein>
    <recommendedName>
        <fullName evidence="1">Tc1-like transposase DDE domain-containing protein</fullName>
    </recommendedName>
</protein>
<accession>A0A8H5F5N2</accession>
<dbReference type="SUPFAM" id="SSF46689">
    <property type="entry name" value="Homeodomain-like"/>
    <property type="match status" value="1"/>
</dbReference>
<organism evidence="2 3">
    <name type="scientific">Psilocybe cf. subviscida</name>
    <dbReference type="NCBI Taxonomy" id="2480587"/>
    <lineage>
        <taxon>Eukaryota</taxon>
        <taxon>Fungi</taxon>
        <taxon>Dikarya</taxon>
        <taxon>Basidiomycota</taxon>
        <taxon>Agaricomycotina</taxon>
        <taxon>Agaricomycetes</taxon>
        <taxon>Agaricomycetidae</taxon>
        <taxon>Agaricales</taxon>
        <taxon>Agaricineae</taxon>
        <taxon>Strophariaceae</taxon>
        <taxon>Psilocybe</taxon>
    </lineage>
</organism>
<gene>
    <name evidence="2" type="ORF">D9619_011144</name>
</gene>
<comment type="caution">
    <text evidence="2">The sequence shown here is derived from an EMBL/GenBank/DDBJ whole genome shotgun (WGS) entry which is preliminary data.</text>
</comment>
<dbReference type="InterPro" id="IPR036397">
    <property type="entry name" value="RNaseH_sf"/>
</dbReference>
<dbReference type="InterPro" id="IPR009057">
    <property type="entry name" value="Homeodomain-like_sf"/>
</dbReference>
<dbReference type="NCBIfam" id="NF033545">
    <property type="entry name" value="transpos_IS630"/>
    <property type="match status" value="1"/>
</dbReference>
<dbReference type="PANTHER" id="PTHR46564:SF1">
    <property type="entry name" value="TRANSPOSASE"/>
    <property type="match status" value="1"/>
</dbReference>
<dbReference type="InterPro" id="IPR047655">
    <property type="entry name" value="Transpos_IS630-like"/>
</dbReference>